<feature type="chain" id="PRO_5009757858" description="DUF4369 domain-containing protein" evidence="1">
    <location>
        <begin position="22"/>
        <end position="241"/>
    </location>
</feature>
<accession>A0A0B7HU85</accession>
<proteinExistence type="predicted"/>
<dbReference type="Proteomes" id="UP000045051">
    <property type="component" value="Unassembled WGS sequence"/>
</dbReference>
<feature type="signal peptide" evidence="1">
    <location>
        <begin position="1"/>
        <end position="21"/>
    </location>
</feature>
<evidence type="ECO:0000256" key="1">
    <source>
        <dbReference type="SAM" id="SignalP"/>
    </source>
</evidence>
<dbReference type="EMBL" id="CDOI01000013">
    <property type="protein sequence ID" value="CEN43479.1"/>
    <property type="molecule type" value="Genomic_DNA"/>
</dbReference>
<feature type="domain" description="DUF4369" evidence="2">
    <location>
        <begin position="29"/>
        <end position="129"/>
    </location>
</feature>
<dbReference type="Pfam" id="PF14289">
    <property type="entry name" value="DUF4369"/>
    <property type="match status" value="1"/>
</dbReference>
<dbReference type="InterPro" id="IPR025380">
    <property type="entry name" value="DUF4369"/>
</dbReference>
<dbReference type="PROSITE" id="PS51257">
    <property type="entry name" value="PROKAR_LIPOPROTEIN"/>
    <property type="match status" value="1"/>
</dbReference>
<dbReference type="AlphaFoldDB" id="A0A0B7HU85"/>
<evidence type="ECO:0000313" key="3">
    <source>
        <dbReference type="EMBL" id="CEN43479.1"/>
    </source>
</evidence>
<name>A0A0B7HU85_9FLAO</name>
<evidence type="ECO:0000313" key="4">
    <source>
        <dbReference type="Proteomes" id="UP000045051"/>
    </source>
</evidence>
<keyword evidence="1" id="KW-0732">Signal</keyword>
<organism evidence="3 4">
    <name type="scientific">Capnocytophaga canis</name>
    <dbReference type="NCBI Taxonomy" id="1848903"/>
    <lineage>
        <taxon>Bacteria</taxon>
        <taxon>Pseudomonadati</taxon>
        <taxon>Bacteroidota</taxon>
        <taxon>Flavobacteriia</taxon>
        <taxon>Flavobacteriales</taxon>
        <taxon>Flavobacteriaceae</taxon>
        <taxon>Capnocytophaga</taxon>
    </lineage>
</organism>
<protein>
    <recommendedName>
        <fullName evidence="2">DUF4369 domain-containing protein</fullName>
    </recommendedName>
</protein>
<sequence>MYMKKIIFLIGVLLAIGCSNSGGNEKTMIVQGNVEGLKKGTIFLQQFDGEKLVNIDSVEAKGSGEFTFKKEILSPEIFYIFLDLGKNQDQTFGDRLAFFGEPTTITINSKHELFDIHAKIEGSESQKLWEEYSKNIRKFNIRNLELLEIQLKSIKEGYQPKADSLAKIIEKNQLRRHLYALNFAITHGDSHVAPYIVLTDVPDTNVKYLDSVYNALTPEITAAKYGKELKEYINKVKEKNQ</sequence>
<reference evidence="3 4" key="1">
    <citation type="submission" date="2015-01" db="EMBL/GenBank/DDBJ databases">
        <authorList>
            <person name="MANFREDI Pablo"/>
        </authorList>
    </citation>
    <scope>NUCLEOTIDE SEQUENCE [LARGE SCALE GENOMIC DNA]</scope>
    <source>
        <strain evidence="3 4">CcD38</strain>
    </source>
</reference>
<evidence type="ECO:0000259" key="2">
    <source>
        <dbReference type="Pfam" id="PF14289"/>
    </source>
</evidence>
<gene>
    <name evidence="3" type="ORF">CCAND38_110003</name>
</gene>
<keyword evidence="4" id="KW-1185">Reference proteome</keyword>